<feature type="compositionally biased region" description="Polar residues" evidence="1">
    <location>
        <begin position="101"/>
        <end position="121"/>
    </location>
</feature>
<name>A0A9X6RMJ1_HYPEX</name>
<dbReference type="Proteomes" id="UP000192578">
    <property type="component" value="Unassembled WGS sequence"/>
</dbReference>
<evidence type="ECO:0000256" key="1">
    <source>
        <dbReference type="SAM" id="MobiDB-lite"/>
    </source>
</evidence>
<protein>
    <submittedName>
        <fullName evidence="2">Uncharacterized protein</fullName>
    </submittedName>
</protein>
<dbReference type="EMBL" id="MTYJ01000328">
    <property type="protein sequence ID" value="OWA53538.1"/>
    <property type="molecule type" value="Genomic_DNA"/>
</dbReference>
<reference evidence="3" key="1">
    <citation type="submission" date="2017-01" db="EMBL/GenBank/DDBJ databases">
        <title>Comparative genomics of anhydrobiosis in the tardigrade Hypsibius dujardini.</title>
        <authorList>
            <person name="Yoshida Y."/>
            <person name="Koutsovoulos G."/>
            <person name="Laetsch D."/>
            <person name="Stevens L."/>
            <person name="Kumar S."/>
            <person name="Horikawa D."/>
            <person name="Ishino K."/>
            <person name="Komine S."/>
            <person name="Tomita M."/>
            <person name="Blaxter M."/>
            <person name="Arakawa K."/>
        </authorList>
    </citation>
    <scope>NUCLEOTIDE SEQUENCE [LARGE SCALE GENOMIC DNA]</scope>
    <source>
        <strain evidence="3">Z151</strain>
    </source>
</reference>
<keyword evidence="3" id="KW-1185">Reference proteome</keyword>
<evidence type="ECO:0000313" key="3">
    <source>
        <dbReference type="Proteomes" id="UP000192578"/>
    </source>
</evidence>
<dbReference type="AlphaFoldDB" id="A0A9X6RMJ1"/>
<feature type="compositionally biased region" description="Polar residues" evidence="1">
    <location>
        <begin position="43"/>
        <end position="66"/>
    </location>
</feature>
<feature type="region of interest" description="Disordered" evidence="1">
    <location>
        <begin position="41"/>
        <end position="72"/>
    </location>
</feature>
<sequence>MAFHCRAIEMYTAAYRSLQAISPEEDLDEFLEAYELMDDTGNRESNLAHSVSLPTGQQRPQSSLSGGTKVGGHSEQCFAAGAAWRLDERPVDYATVGPGKNATNQTQSALASGGHQRQTGRSGLGTRHQRSRTFEESDTD</sequence>
<organism evidence="2 3">
    <name type="scientific">Hypsibius exemplaris</name>
    <name type="common">Freshwater tardigrade</name>
    <dbReference type="NCBI Taxonomy" id="2072580"/>
    <lineage>
        <taxon>Eukaryota</taxon>
        <taxon>Metazoa</taxon>
        <taxon>Ecdysozoa</taxon>
        <taxon>Tardigrada</taxon>
        <taxon>Eutardigrada</taxon>
        <taxon>Parachela</taxon>
        <taxon>Hypsibioidea</taxon>
        <taxon>Hypsibiidae</taxon>
        <taxon>Hypsibius</taxon>
    </lineage>
</organism>
<accession>A0A9X6RMJ1</accession>
<feature type="region of interest" description="Disordered" evidence="1">
    <location>
        <begin position="93"/>
        <end position="140"/>
    </location>
</feature>
<proteinExistence type="predicted"/>
<comment type="caution">
    <text evidence="2">The sequence shown here is derived from an EMBL/GenBank/DDBJ whole genome shotgun (WGS) entry which is preliminary data.</text>
</comment>
<evidence type="ECO:0000313" key="2">
    <source>
        <dbReference type="EMBL" id="OWA53538.1"/>
    </source>
</evidence>
<gene>
    <name evidence="2" type="ORF">BV898_17963</name>
</gene>